<sequence length="188" mass="20753">MTDHTDHAVAPPRHRLAEFTGRGYDKGRGRLVCAAWVLLAEPIQRSVLVPPRLRTRLLRAFGARIGRGTLIRHGVRIHWPWKLTVGRDCWIGVGAQLLDLDRIVIGDDVCISQQAMLCTASHDADDPRFEIQLGPITVGSGSWIATRATVLRGVTVGEDVVVGATALVTRDVPDRTRVLPPRPEEKPR</sequence>
<dbReference type="Proteomes" id="UP000265962">
    <property type="component" value="Unassembled WGS sequence"/>
</dbReference>
<keyword evidence="5" id="KW-1185">Reference proteome</keyword>
<evidence type="ECO:0000256" key="1">
    <source>
        <dbReference type="ARBA" id="ARBA00007274"/>
    </source>
</evidence>
<keyword evidence="3" id="KW-0677">Repeat</keyword>
<evidence type="ECO:0000313" key="4">
    <source>
        <dbReference type="EMBL" id="SPF67644.1"/>
    </source>
</evidence>
<evidence type="ECO:0000256" key="2">
    <source>
        <dbReference type="ARBA" id="ARBA00022679"/>
    </source>
</evidence>
<dbReference type="SUPFAM" id="SSF51161">
    <property type="entry name" value="Trimeric LpxA-like enzymes"/>
    <property type="match status" value="1"/>
</dbReference>
<evidence type="ECO:0000256" key="3">
    <source>
        <dbReference type="ARBA" id="ARBA00022737"/>
    </source>
</evidence>
<dbReference type="PANTHER" id="PTHR23416">
    <property type="entry name" value="SIALIC ACID SYNTHASE-RELATED"/>
    <property type="match status" value="1"/>
</dbReference>
<dbReference type="GO" id="GO:0008374">
    <property type="term" value="F:O-acyltransferase activity"/>
    <property type="evidence" value="ECO:0007669"/>
    <property type="project" value="TreeGrafter"/>
</dbReference>
<evidence type="ECO:0000313" key="5">
    <source>
        <dbReference type="Proteomes" id="UP000265962"/>
    </source>
</evidence>
<gene>
    <name evidence="4" type="ORF">PROPJV5_0601</name>
</gene>
<dbReference type="PROSITE" id="PS00101">
    <property type="entry name" value="HEXAPEP_TRANSFERASES"/>
    <property type="match status" value="1"/>
</dbReference>
<reference evidence="5" key="1">
    <citation type="submission" date="2018-02" db="EMBL/GenBank/DDBJ databases">
        <authorList>
            <person name="Hornung B."/>
        </authorList>
    </citation>
    <scope>NUCLEOTIDE SEQUENCE [LARGE SCALE GENOMIC DNA]</scope>
</reference>
<dbReference type="GO" id="GO:0005829">
    <property type="term" value="C:cytosol"/>
    <property type="evidence" value="ECO:0007669"/>
    <property type="project" value="TreeGrafter"/>
</dbReference>
<comment type="similarity">
    <text evidence="1">Belongs to the transferase hexapeptide repeat family.</text>
</comment>
<dbReference type="Gene3D" id="2.160.10.10">
    <property type="entry name" value="Hexapeptide repeat proteins"/>
    <property type="match status" value="1"/>
</dbReference>
<dbReference type="EMBL" id="OMOH01000002">
    <property type="protein sequence ID" value="SPF67644.1"/>
    <property type="molecule type" value="Genomic_DNA"/>
</dbReference>
<dbReference type="OrthoDB" id="2643438at2"/>
<dbReference type="InterPro" id="IPR051159">
    <property type="entry name" value="Hexapeptide_acetyltransf"/>
</dbReference>
<dbReference type="PANTHER" id="PTHR23416:SF23">
    <property type="entry name" value="ACETYLTRANSFERASE C18B11.09C-RELATED"/>
    <property type="match status" value="1"/>
</dbReference>
<dbReference type="RefSeq" id="WP_119714848.1">
    <property type="nucleotide sequence ID" value="NZ_OMOH01000002.1"/>
</dbReference>
<dbReference type="EC" id="2.-.-.-" evidence="4"/>
<proteinExistence type="inferred from homology"/>
<protein>
    <submittedName>
        <fullName evidence="4">Bacterial transferase hexapeptide (Six repeats)</fullName>
        <ecNumber evidence="4">2.-.-.-</ecNumber>
    </submittedName>
</protein>
<organism evidence="4 5">
    <name type="scientific">Propionibacterium ruminifibrarum</name>
    <dbReference type="NCBI Taxonomy" id="1962131"/>
    <lineage>
        <taxon>Bacteria</taxon>
        <taxon>Bacillati</taxon>
        <taxon>Actinomycetota</taxon>
        <taxon>Actinomycetes</taxon>
        <taxon>Propionibacteriales</taxon>
        <taxon>Propionibacteriaceae</taxon>
        <taxon>Propionibacterium</taxon>
    </lineage>
</organism>
<accession>A0A375HZ78</accession>
<dbReference type="InterPro" id="IPR011004">
    <property type="entry name" value="Trimer_LpxA-like_sf"/>
</dbReference>
<name>A0A375HZ78_9ACTN</name>
<keyword evidence="2 4" id="KW-0808">Transferase</keyword>
<dbReference type="InterPro" id="IPR018357">
    <property type="entry name" value="Hexapep_transf_CS"/>
</dbReference>
<dbReference type="AlphaFoldDB" id="A0A375HZ78"/>